<dbReference type="EMBL" id="CAAHCV010000005">
    <property type="protein sequence ID" value="VGL72239.1"/>
    <property type="molecule type" value="Genomic_DNA"/>
</dbReference>
<keyword evidence="3 10" id="KW-0813">Transport</keyword>
<dbReference type="InterPro" id="IPR024230">
    <property type="entry name" value="GspL_cyto_dom"/>
</dbReference>
<keyword evidence="5" id="KW-0997">Cell inner membrane</keyword>
<evidence type="ECO:0000256" key="5">
    <source>
        <dbReference type="ARBA" id="ARBA00022519"/>
    </source>
</evidence>
<dbReference type="Gene3D" id="3.30.1360.100">
    <property type="entry name" value="General secretion pathway protein M, EpsM"/>
    <property type="match status" value="1"/>
</dbReference>
<evidence type="ECO:0000256" key="10">
    <source>
        <dbReference type="PIRNR" id="PIRNR015761"/>
    </source>
</evidence>
<organism evidence="11">
    <name type="scientific">Klebsiella pneumoniae</name>
    <dbReference type="NCBI Taxonomy" id="573"/>
    <lineage>
        <taxon>Bacteria</taxon>
        <taxon>Pseudomonadati</taxon>
        <taxon>Pseudomonadota</taxon>
        <taxon>Gammaproteobacteria</taxon>
        <taxon>Enterobacterales</taxon>
        <taxon>Enterobacteriaceae</taxon>
        <taxon>Klebsiella/Raoultella group</taxon>
        <taxon>Klebsiella</taxon>
        <taxon>Klebsiella pneumoniae complex</taxon>
    </lineage>
</organism>
<protein>
    <recommendedName>
        <fullName evidence="10">Type II secretion system protein L</fullName>
        <shortName evidence="10">T2SS protein L</shortName>
    </recommendedName>
</protein>
<name>A0A486D731_KLEPN</name>
<evidence type="ECO:0000256" key="8">
    <source>
        <dbReference type="ARBA" id="ARBA00022989"/>
    </source>
</evidence>
<reference evidence="11" key="1">
    <citation type="submission" date="2019-03" db="EMBL/GenBank/DDBJ databases">
        <authorList>
            <consortium name="Pathogen Informatics"/>
        </authorList>
    </citation>
    <scope>NUCLEOTIDE SEQUENCE</scope>
    <source>
        <strain evidence="11">5012STDY7626450</strain>
    </source>
</reference>
<dbReference type="InterPro" id="IPR007812">
    <property type="entry name" value="T2SS_protein-GspL"/>
</dbReference>
<evidence type="ECO:0000256" key="1">
    <source>
        <dbReference type="ARBA" id="ARBA00004377"/>
    </source>
</evidence>
<dbReference type="NCBIfam" id="TIGR01709">
    <property type="entry name" value="typeII_sec_gspL"/>
    <property type="match status" value="1"/>
</dbReference>
<evidence type="ECO:0000256" key="6">
    <source>
        <dbReference type="ARBA" id="ARBA00022692"/>
    </source>
</evidence>
<dbReference type="InterPro" id="IPR043129">
    <property type="entry name" value="ATPase_NBD"/>
</dbReference>
<dbReference type="Pfam" id="PF12693">
    <property type="entry name" value="GspL_C"/>
    <property type="match status" value="1"/>
</dbReference>
<dbReference type="PIRSF" id="PIRSF015761">
    <property type="entry name" value="Protein_L"/>
    <property type="match status" value="1"/>
</dbReference>
<proteinExistence type="inferred from homology"/>
<dbReference type="SUPFAM" id="SSF53067">
    <property type="entry name" value="Actin-like ATPase domain"/>
    <property type="match status" value="2"/>
</dbReference>
<dbReference type="GO" id="GO:0015628">
    <property type="term" value="P:protein secretion by the type II secretion system"/>
    <property type="evidence" value="ECO:0007669"/>
    <property type="project" value="InterPro"/>
</dbReference>
<evidence type="ECO:0000256" key="7">
    <source>
        <dbReference type="ARBA" id="ARBA00022927"/>
    </source>
</evidence>
<comment type="function">
    <text evidence="10">Inner membrane component of the type II secretion system required for the energy-dependent secretion of extracellular factors such as proteases and toxins from the periplasm.</text>
</comment>
<evidence type="ECO:0000256" key="3">
    <source>
        <dbReference type="ARBA" id="ARBA00022448"/>
    </source>
</evidence>
<dbReference type="Gene3D" id="3.30.420.380">
    <property type="match status" value="1"/>
</dbReference>
<comment type="subcellular location">
    <subcellularLocation>
        <location evidence="1">Cell inner membrane</location>
        <topology evidence="1">Single-pass membrane protein</topology>
    </subcellularLocation>
</comment>
<evidence type="ECO:0000256" key="9">
    <source>
        <dbReference type="ARBA" id="ARBA00023136"/>
    </source>
</evidence>
<keyword evidence="9" id="KW-0472">Membrane</keyword>
<dbReference type="InterPro" id="IPR025691">
    <property type="entry name" value="GspL_pp_dom"/>
</dbReference>
<dbReference type="CDD" id="cd24017">
    <property type="entry name" value="ASKHA_T2SSL_N"/>
    <property type="match status" value="1"/>
</dbReference>
<evidence type="ECO:0000256" key="2">
    <source>
        <dbReference type="ARBA" id="ARBA00005318"/>
    </source>
</evidence>
<keyword evidence="6" id="KW-0812">Transmembrane</keyword>
<dbReference type="GO" id="GO:0009276">
    <property type="term" value="C:Gram-negative-bacterium-type cell wall"/>
    <property type="evidence" value="ECO:0007669"/>
    <property type="project" value="InterPro"/>
</dbReference>
<keyword evidence="8" id="KW-1133">Transmembrane helix</keyword>
<keyword evidence="4" id="KW-1003">Cell membrane</keyword>
<dbReference type="Gene3D" id="3.30.420.370">
    <property type="match status" value="1"/>
</dbReference>
<dbReference type="Pfam" id="PF05134">
    <property type="entry name" value="T2SSL"/>
    <property type="match status" value="1"/>
</dbReference>
<dbReference type="GO" id="GO:0015627">
    <property type="term" value="C:type II protein secretion system complex"/>
    <property type="evidence" value="ECO:0007669"/>
    <property type="project" value="InterPro"/>
</dbReference>
<accession>A0A486D731</accession>
<dbReference type="AlphaFoldDB" id="A0A486D731"/>
<evidence type="ECO:0000256" key="4">
    <source>
        <dbReference type="ARBA" id="ARBA00022475"/>
    </source>
</evidence>
<gene>
    <name evidence="11" type="primary">pulL</name>
    <name evidence="11" type="ORF">SAMEA4873652_01764</name>
</gene>
<evidence type="ECO:0000313" key="11">
    <source>
        <dbReference type="EMBL" id="VGL72239.1"/>
    </source>
</evidence>
<sequence>MDSLWWSMNKINASPQAMLIVRLAAAQAPLHWQLFAPGEPHHEASGRWPTDDASPFPALAEQYPAWVLIPASDCAFHSLTLPAGLRKPPLQVAPFLLEEQLADDVEATHFALLHRQQAQCEIVAVQRQKMRDWLARCESLSLRPLALTPDVLALPWQPPAWSAVQVDEQWLIRHQLWGGMAAENVWLTELLQSEAEEHVIDSYSPPPAAPGAWRAQPAQTLLSLAANHPAAQKISLLQGEFAIRRRQPAQGSWRPARYAALALALLAAVNSVLDHRDLARQAEAAQQASRAYYHRWFPTEKKVINPRLQMQQHLQTLTRQAQHAPLVDRLSALQNILSETPGIRLRALSWDAAGNRLQLDIAAVSSRALEQFTQRAQPRFRVRPGDMTTKPDGIEGQLTLEENDG</sequence>
<dbReference type="GO" id="GO:0005886">
    <property type="term" value="C:plasma membrane"/>
    <property type="evidence" value="ECO:0007669"/>
    <property type="project" value="UniProtKB-SubCell"/>
</dbReference>
<comment type="similarity">
    <text evidence="2 10">Belongs to the GSP L family.</text>
</comment>
<keyword evidence="7 10" id="KW-0653">Protein transport</keyword>